<evidence type="ECO:0000313" key="2">
    <source>
        <dbReference type="Proteomes" id="UP001652503"/>
    </source>
</evidence>
<proteinExistence type="predicted"/>
<reference evidence="1 2" key="1">
    <citation type="submission" date="2022-10" db="EMBL/GenBank/DDBJ databases">
        <title>Defluviimonas sp. nov., isolated from ocean surface water.</title>
        <authorList>
            <person name="He W."/>
            <person name="Wang L."/>
            <person name="Zhang D.-F."/>
        </authorList>
    </citation>
    <scope>NUCLEOTIDE SEQUENCE [LARGE SCALE GENOMIC DNA]</scope>
    <source>
        <strain evidence="1 2">WL0075</strain>
    </source>
</reference>
<keyword evidence="2" id="KW-1185">Reference proteome</keyword>
<organism evidence="1 2">
    <name type="scientific">Albidovulum sediminicola</name>
    <dbReference type="NCBI Taxonomy" id="2984331"/>
    <lineage>
        <taxon>Bacteria</taxon>
        <taxon>Pseudomonadati</taxon>
        <taxon>Pseudomonadota</taxon>
        <taxon>Alphaproteobacteria</taxon>
        <taxon>Rhodobacterales</taxon>
        <taxon>Paracoccaceae</taxon>
        <taxon>Albidovulum</taxon>
    </lineage>
</organism>
<comment type="caution">
    <text evidence="1">The sequence shown here is derived from an EMBL/GenBank/DDBJ whole genome shotgun (WGS) entry which is preliminary data.</text>
</comment>
<evidence type="ECO:0000313" key="1">
    <source>
        <dbReference type="EMBL" id="MCV2864753.1"/>
    </source>
</evidence>
<name>A0ABT2Z0Y2_9RHOB</name>
<dbReference type="EMBL" id="JAOWLA010000006">
    <property type="protein sequence ID" value="MCV2864753.1"/>
    <property type="molecule type" value="Genomic_DNA"/>
</dbReference>
<dbReference type="RefSeq" id="WP_263721269.1">
    <property type="nucleotide sequence ID" value="NZ_JAOWLA010000006.1"/>
</dbReference>
<dbReference type="Proteomes" id="UP001652503">
    <property type="component" value="Unassembled WGS sequence"/>
</dbReference>
<accession>A0ABT2Z0Y2</accession>
<sequence length="41" mass="4349">MILASMAAQSEIAAERIETFDNRFAGDGGYLALNAGSRVKC</sequence>
<gene>
    <name evidence="1" type="ORF">OE647_08380</name>
</gene>
<protein>
    <submittedName>
        <fullName evidence="1">Uncharacterized protein</fullName>
    </submittedName>
</protein>